<protein>
    <submittedName>
        <fullName evidence="1">Uncharacterized protein</fullName>
    </submittedName>
</protein>
<dbReference type="EMBL" id="SADD01000003">
    <property type="protein sequence ID" value="RVU45922.1"/>
    <property type="molecule type" value="Genomic_DNA"/>
</dbReference>
<accession>A0ABY0CUC3</accession>
<evidence type="ECO:0000313" key="1">
    <source>
        <dbReference type="EMBL" id="RVU45922.1"/>
    </source>
</evidence>
<proteinExistence type="predicted"/>
<sequence>MVILDGVALHRARVAAAAVIFQAGVCLDDGAAHAVAFEAIVADACGSGGGLKIAGGVGVAARLAGGGGAARAKALIAVVSGQAVAI</sequence>
<name>A0ABY0CUC3_9DELT</name>
<dbReference type="Proteomes" id="UP000282926">
    <property type="component" value="Unassembled WGS sequence"/>
</dbReference>
<comment type="caution">
    <text evidence="1">The sequence shown here is derived from an EMBL/GenBank/DDBJ whole genome shotgun (WGS) entry which is preliminary data.</text>
</comment>
<organism evidence="1 2">
    <name type="scientific">Lujinxingia sediminis</name>
    <dbReference type="NCBI Taxonomy" id="2480984"/>
    <lineage>
        <taxon>Bacteria</taxon>
        <taxon>Deltaproteobacteria</taxon>
        <taxon>Bradymonadales</taxon>
        <taxon>Lujinxingiaceae</taxon>
        <taxon>Lujinxingia</taxon>
    </lineage>
</organism>
<keyword evidence="2" id="KW-1185">Reference proteome</keyword>
<gene>
    <name evidence="1" type="ORF">EA187_08160</name>
</gene>
<evidence type="ECO:0000313" key="2">
    <source>
        <dbReference type="Proteomes" id="UP000282926"/>
    </source>
</evidence>
<reference evidence="1 2" key="1">
    <citation type="submission" date="2019-01" db="EMBL/GenBank/DDBJ databases">
        <title>Lujinxingia litoralis gen. nov., sp. nov. and Lujinxingia sediminis gen. nov., sp. nov., new members in the order Bradymonadales, isolated from coastal sediment.</title>
        <authorList>
            <person name="Li C.-M."/>
        </authorList>
    </citation>
    <scope>NUCLEOTIDE SEQUENCE [LARGE SCALE GENOMIC DNA]</scope>
    <source>
        <strain evidence="1 2">SEH01</strain>
    </source>
</reference>